<evidence type="ECO:0000256" key="3">
    <source>
        <dbReference type="SAM" id="MobiDB-lite"/>
    </source>
</evidence>
<keyword evidence="5" id="KW-1185">Reference proteome</keyword>
<dbReference type="AlphaFoldDB" id="A0A895XUD3"/>
<reference evidence="4" key="1">
    <citation type="submission" date="2021-02" db="EMBL/GenBank/DDBJ databases">
        <title>Natronoglycomyces albus gen. nov., sp. nov, a haloalkaliphilic actinobacterium from a soda solonchak soil.</title>
        <authorList>
            <person name="Sorokin D.Y."/>
            <person name="Khijniak T.V."/>
            <person name="Zakharycheva A.P."/>
            <person name="Boueva O.V."/>
            <person name="Ariskina E.V."/>
            <person name="Hahnke R.L."/>
            <person name="Bunk B."/>
            <person name="Sproer C."/>
            <person name="Schumann P."/>
            <person name="Evtushenko L.I."/>
            <person name="Kublanov I.V."/>
        </authorList>
    </citation>
    <scope>NUCLEOTIDE SEQUENCE</scope>
    <source>
        <strain evidence="4">DSM 106290</strain>
    </source>
</reference>
<dbReference type="InterPro" id="IPR036165">
    <property type="entry name" value="YefM-like_sf"/>
</dbReference>
<dbReference type="SUPFAM" id="SSF143120">
    <property type="entry name" value="YefM-like"/>
    <property type="match status" value="1"/>
</dbReference>
<feature type="region of interest" description="Disordered" evidence="3">
    <location>
        <begin position="67"/>
        <end position="86"/>
    </location>
</feature>
<proteinExistence type="inferred from homology"/>
<sequence>MKLITVTEASRHFAATINEVERGETIIITRGGQRVAKLVPTPKVNGGEFLKAMADFRQSLDEHREADVRSAREAVDHDSRNLWDDE</sequence>
<name>A0A895XUD3_9ACTN</name>
<dbReference type="Pfam" id="PF02604">
    <property type="entry name" value="PhdYeFM_antitox"/>
    <property type="match status" value="1"/>
</dbReference>
<accession>A0A895XUD3</accession>
<dbReference type="Gene3D" id="3.40.1620.10">
    <property type="entry name" value="YefM-like domain"/>
    <property type="match status" value="1"/>
</dbReference>
<protein>
    <recommendedName>
        <fullName evidence="2">Antitoxin</fullName>
    </recommendedName>
</protein>
<dbReference type="Proteomes" id="UP000662939">
    <property type="component" value="Chromosome"/>
</dbReference>
<organism evidence="4 5">
    <name type="scientific">Natronoglycomyces albus</name>
    <dbReference type="NCBI Taxonomy" id="2811108"/>
    <lineage>
        <taxon>Bacteria</taxon>
        <taxon>Bacillati</taxon>
        <taxon>Actinomycetota</taxon>
        <taxon>Actinomycetes</taxon>
        <taxon>Glycomycetales</taxon>
        <taxon>Glycomycetaceae</taxon>
        <taxon>Natronoglycomyces</taxon>
    </lineage>
</organism>
<dbReference type="InterPro" id="IPR006442">
    <property type="entry name" value="Antitoxin_Phd/YefM"/>
</dbReference>
<evidence type="ECO:0000256" key="2">
    <source>
        <dbReference type="RuleBase" id="RU362080"/>
    </source>
</evidence>
<dbReference type="RefSeq" id="WP_213171272.1">
    <property type="nucleotide sequence ID" value="NZ_CP070496.1"/>
</dbReference>
<evidence type="ECO:0000313" key="5">
    <source>
        <dbReference type="Proteomes" id="UP000662939"/>
    </source>
</evidence>
<evidence type="ECO:0000256" key="1">
    <source>
        <dbReference type="ARBA" id="ARBA00009981"/>
    </source>
</evidence>
<evidence type="ECO:0000313" key="4">
    <source>
        <dbReference type="EMBL" id="QSB05268.1"/>
    </source>
</evidence>
<dbReference type="EMBL" id="CP070496">
    <property type="protein sequence ID" value="QSB05268.1"/>
    <property type="molecule type" value="Genomic_DNA"/>
</dbReference>
<dbReference type="NCBIfam" id="TIGR01552">
    <property type="entry name" value="phd_fam"/>
    <property type="match status" value="1"/>
</dbReference>
<comment type="function">
    <text evidence="2">Antitoxin component of a type II toxin-antitoxin (TA) system.</text>
</comment>
<gene>
    <name evidence="4" type="ORF">JQS30_16185</name>
</gene>
<comment type="similarity">
    <text evidence="1 2">Belongs to the phD/YefM antitoxin family.</text>
</comment>
<dbReference type="KEGG" id="nav:JQS30_16185"/>